<evidence type="ECO:0000256" key="2">
    <source>
        <dbReference type="ARBA" id="ARBA00022705"/>
    </source>
</evidence>
<evidence type="ECO:0000259" key="10">
    <source>
        <dbReference type="Pfam" id="PF17764"/>
    </source>
</evidence>
<feature type="binding site" evidence="8">
    <location>
        <position position="455"/>
    </location>
    <ligand>
        <name>Zn(2+)</name>
        <dbReference type="ChEBI" id="CHEBI:29105"/>
        <label>1</label>
    </ligand>
</feature>
<dbReference type="HAMAP" id="MF_00983">
    <property type="entry name" value="PriA"/>
    <property type="match status" value="1"/>
</dbReference>
<keyword evidence="4 8" id="KW-0547">Nucleotide-binding</keyword>
<feature type="binding site" evidence="8">
    <location>
        <position position="418"/>
    </location>
    <ligand>
        <name>Zn(2+)</name>
        <dbReference type="ChEBI" id="CHEBI:29105"/>
        <label>1</label>
    </ligand>
</feature>
<dbReference type="AlphaFoldDB" id="A0A7K1LGW2"/>
<feature type="binding site" evidence="8">
    <location>
        <position position="446"/>
    </location>
    <ligand>
        <name>Zn(2+)</name>
        <dbReference type="ChEBI" id="CHEBI:29105"/>
        <label>2</label>
    </ligand>
</feature>
<dbReference type="PANTHER" id="PTHR30580">
    <property type="entry name" value="PRIMOSOMAL PROTEIN N"/>
    <property type="match status" value="1"/>
</dbReference>
<evidence type="ECO:0000313" key="11">
    <source>
        <dbReference type="EMBL" id="MUN54378.1"/>
    </source>
</evidence>
<feature type="binding site" evidence="8">
    <location>
        <position position="424"/>
    </location>
    <ligand>
        <name>Zn(2+)</name>
        <dbReference type="ChEBI" id="CHEBI:29105"/>
        <label>2</label>
    </ligand>
</feature>
<evidence type="ECO:0000256" key="6">
    <source>
        <dbReference type="ARBA" id="ARBA00022840"/>
    </source>
</evidence>
<dbReference type="GO" id="GO:0006310">
    <property type="term" value="P:DNA recombination"/>
    <property type="evidence" value="ECO:0007669"/>
    <property type="project" value="InterPro"/>
</dbReference>
<feature type="binding site" evidence="8">
    <location>
        <position position="415"/>
    </location>
    <ligand>
        <name>Zn(2+)</name>
        <dbReference type="ChEBI" id="CHEBI:29105"/>
        <label>1</label>
    </ligand>
</feature>
<dbReference type="EMBL" id="WOGT01000001">
    <property type="protein sequence ID" value="MUN54378.1"/>
    <property type="molecule type" value="Genomic_DNA"/>
</dbReference>
<evidence type="ECO:0000256" key="5">
    <source>
        <dbReference type="ARBA" id="ARBA00022833"/>
    </source>
</evidence>
<comment type="caution">
    <text evidence="8">As this protein does not have any detectable helicase domains, it probably does not have helicase activity.</text>
</comment>
<keyword evidence="6 8" id="KW-0067">ATP-binding</keyword>
<feature type="binding site" evidence="8">
    <location>
        <position position="443"/>
    </location>
    <ligand>
        <name>Zn(2+)</name>
        <dbReference type="ChEBI" id="CHEBI:29105"/>
        <label>2</label>
    </ligand>
</feature>
<reference evidence="11 12" key="1">
    <citation type="submission" date="2019-12" db="EMBL/GenBank/DDBJ databases">
        <authorList>
            <person name="Li J."/>
            <person name="Shi Y."/>
            <person name="Xu G."/>
            <person name="Xiao D."/>
            <person name="Ran X."/>
        </authorList>
    </citation>
    <scope>NUCLEOTIDE SEQUENCE [LARGE SCALE GENOMIC DNA]</scope>
    <source>
        <strain evidence="11 12">JCM 15915</strain>
    </source>
</reference>
<dbReference type="Gene3D" id="3.40.50.300">
    <property type="entry name" value="P-loop containing nucleotide triphosphate hydrolases"/>
    <property type="match status" value="1"/>
</dbReference>
<dbReference type="GO" id="GO:0006302">
    <property type="term" value="P:double-strand break repair"/>
    <property type="evidence" value="ECO:0007669"/>
    <property type="project" value="InterPro"/>
</dbReference>
<evidence type="ECO:0000256" key="8">
    <source>
        <dbReference type="HAMAP-Rule" id="MF_00983"/>
    </source>
</evidence>
<dbReference type="GO" id="GO:0006269">
    <property type="term" value="P:DNA replication, synthesis of primer"/>
    <property type="evidence" value="ECO:0007669"/>
    <property type="project" value="UniProtKB-KW"/>
</dbReference>
<dbReference type="PANTHER" id="PTHR30580:SF0">
    <property type="entry name" value="PRIMOSOMAL PROTEIN N"/>
    <property type="match status" value="1"/>
</dbReference>
<proteinExistence type="inferred from homology"/>
<comment type="function">
    <text evidence="8">Initiates the restart of stalled replication forks, which reloads the replicative helicase on sites other than the origin of replication. Recognizes and binds to abandoned replication forks and remodels them to uncover a helicase loading site. Promotes assembly of the primosome at these replication forks.</text>
</comment>
<dbReference type="GO" id="GO:0008270">
    <property type="term" value="F:zinc ion binding"/>
    <property type="evidence" value="ECO:0007669"/>
    <property type="project" value="UniProtKB-UniRule"/>
</dbReference>
<dbReference type="SUPFAM" id="SSF52540">
    <property type="entry name" value="P-loop containing nucleoside triphosphate hydrolases"/>
    <property type="match status" value="1"/>
</dbReference>
<evidence type="ECO:0000256" key="4">
    <source>
        <dbReference type="ARBA" id="ARBA00022741"/>
    </source>
</evidence>
<dbReference type="GO" id="GO:0006270">
    <property type="term" value="P:DNA replication initiation"/>
    <property type="evidence" value="ECO:0007669"/>
    <property type="project" value="TreeGrafter"/>
</dbReference>
<keyword evidence="1 8" id="KW-0639">Primosome</keyword>
<evidence type="ECO:0000256" key="3">
    <source>
        <dbReference type="ARBA" id="ARBA00022723"/>
    </source>
</evidence>
<evidence type="ECO:0000256" key="7">
    <source>
        <dbReference type="ARBA" id="ARBA00023125"/>
    </source>
</evidence>
<organism evidence="11 12">
    <name type="scientific">Rothia koreensis</name>
    <dbReference type="NCBI Taxonomy" id="592378"/>
    <lineage>
        <taxon>Bacteria</taxon>
        <taxon>Bacillati</taxon>
        <taxon>Actinomycetota</taxon>
        <taxon>Actinomycetes</taxon>
        <taxon>Micrococcales</taxon>
        <taxon>Micrococcaceae</taxon>
        <taxon>Rothia</taxon>
    </lineage>
</organism>
<comment type="similarity">
    <text evidence="8">Belongs to the helicase family. PriA subfamily.</text>
</comment>
<dbReference type="InterPro" id="IPR027417">
    <property type="entry name" value="P-loop_NTPase"/>
</dbReference>
<dbReference type="GO" id="GO:0003677">
    <property type="term" value="F:DNA binding"/>
    <property type="evidence" value="ECO:0007669"/>
    <property type="project" value="UniProtKB-UniRule"/>
</dbReference>
<feature type="domain" description="Primosomal protein N' 3' DNA-binding" evidence="10">
    <location>
        <begin position="12"/>
        <end position="110"/>
    </location>
</feature>
<comment type="cofactor">
    <cofactor evidence="8">
        <name>Zn(2+)</name>
        <dbReference type="ChEBI" id="CHEBI:29105"/>
    </cofactor>
    <text evidence="8">Binds 2 zinc ions per subunit.</text>
</comment>
<keyword evidence="3 8" id="KW-0479">Metal-binding</keyword>
<feature type="binding site" evidence="8">
    <location>
        <position position="458"/>
    </location>
    <ligand>
        <name>Zn(2+)</name>
        <dbReference type="ChEBI" id="CHEBI:29105"/>
        <label>1</label>
    </ligand>
</feature>
<feature type="region of interest" description="Disordered" evidence="9">
    <location>
        <begin position="130"/>
        <end position="182"/>
    </location>
</feature>
<gene>
    <name evidence="8" type="primary">priA</name>
    <name evidence="11" type="ORF">GMA10_03970</name>
</gene>
<accession>A0A7K1LGW2</accession>
<dbReference type="Pfam" id="PF17764">
    <property type="entry name" value="PriA_3primeBD"/>
    <property type="match status" value="1"/>
</dbReference>
<evidence type="ECO:0000313" key="12">
    <source>
        <dbReference type="Proteomes" id="UP000462152"/>
    </source>
</evidence>
<keyword evidence="7 8" id="KW-0238">DNA-binding</keyword>
<evidence type="ECO:0000256" key="9">
    <source>
        <dbReference type="SAM" id="MobiDB-lite"/>
    </source>
</evidence>
<dbReference type="InterPro" id="IPR042115">
    <property type="entry name" value="PriA_3primeBD_sf"/>
</dbReference>
<dbReference type="InterPro" id="IPR005259">
    <property type="entry name" value="PriA"/>
</dbReference>
<dbReference type="GO" id="GO:1990077">
    <property type="term" value="C:primosome complex"/>
    <property type="evidence" value="ECO:0007669"/>
    <property type="project" value="UniProtKB-UniRule"/>
</dbReference>
<dbReference type="Proteomes" id="UP000462152">
    <property type="component" value="Unassembled WGS sequence"/>
</dbReference>
<comment type="caution">
    <text evidence="11">The sequence shown here is derived from an EMBL/GenBank/DDBJ whole genome shotgun (WGS) entry which is preliminary data.</text>
</comment>
<protein>
    <recommendedName>
        <fullName evidence="8">Probable replication restart protein PriA</fullName>
    </recommendedName>
    <alternativeName>
        <fullName evidence="8">Putative ATP-dependent DNA helicase PriA</fullName>
    </alternativeName>
</protein>
<evidence type="ECO:0000256" key="1">
    <source>
        <dbReference type="ARBA" id="ARBA00022515"/>
    </source>
</evidence>
<feature type="binding site" evidence="8">
    <location>
        <position position="427"/>
    </location>
    <ligand>
        <name>Zn(2+)</name>
        <dbReference type="ChEBI" id="CHEBI:29105"/>
        <label>2</label>
    </ligand>
</feature>
<keyword evidence="2 8" id="KW-0235">DNA replication</keyword>
<name>A0A7K1LGW2_9MICC</name>
<dbReference type="GO" id="GO:0005524">
    <property type="term" value="F:ATP binding"/>
    <property type="evidence" value="ECO:0007669"/>
    <property type="project" value="UniProtKB-UniRule"/>
</dbReference>
<dbReference type="InterPro" id="IPR041222">
    <property type="entry name" value="PriA_3primeBD"/>
</dbReference>
<sequence>MPVAEDKPVARVAIDTRVPHLDRLFDYSVPAHLGESARPGARVRVAFHGRETVAWLVERVDRTESPVQLQPLRGVVSPVRALAPEIWSLAQAVAARYAGLNSDVLRLAVPPRAARAEKQYERDVLGLGRAAEAPKEDGAPAQEQSVPEPTPIPDPSWSPEGEEQSDGWELYDGGPETLRLQSDPAGPIVRRVVSVAPSAEQDWATLMARACAATVSGGKRAVVVVPDNPALDRLEAAMNRYLDADRIARLSNSAGLAARYGSFLRGLSGQAWVVIGTRSAAFAPVPNLGLVACFDDGDENLIERQAPYCHARDVLLLRSQLQECSAIFMGHAVTPEAQRLVHTRWARAVAPSREALRKNSPLIRATSDSFTRERDPMAAIARIPHLAYQVAREALQSGPVLVQVARTGYAPTLACQRCRASARCPHCMGPLSLHKDSRSQAVCRWCHRGVSQWACSECGNDSWRLTTVGALRTAEELGRAFPQVPVVNSSGENIKASVSDRPALVVATSGAEPRAQGGYRAALLLDGDRMLARDSLRVSEQVLRRWMNASALVADRDSGGQVICTAEDSAALGALVRWDPAGFAAREMAERQELGLPPAVRTAAITGPRVAVEEFVRSLNLSDVGEAPALRLIDPVPTSGDDEDDEYRAIIFMSYGLAPRVTELLRGTRAAFSASRKYEPVQIRCDALDVL</sequence>
<comment type="subunit">
    <text evidence="8">Component of the replication restart primosome.</text>
</comment>
<keyword evidence="12" id="KW-1185">Reference proteome</keyword>
<dbReference type="Gene3D" id="3.40.1440.60">
    <property type="entry name" value="PriA, 3(prime) DNA-binding domain"/>
    <property type="match status" value="1"/>
</dbReference>
<keyword evidence="5 8" id="KW-0862">Zinc</keyword>
<dbReference type="GO" id="GO:0043138">
    <property type="term" value="F:3'-5' DNA helicase activity"/>
    <property type="evidence" value="ECO:0007669"/>
    <property type="project" value="TreeGrafter"/>
</dbReference>